<dbReference type="InterPro" id="IPR007197">
    <property type="entry name" value="rSAM"/>
</dbReference>
<sequence>MSGPRSLPVPGSTGAGGAVSDTLGRPLRDLRISVTDRCNFRCVYCMPKEVFGRDYPFLPKAALLTFEEITRLARIAVSLGVEKIRLTGGEPLLRKNLHELIAALTELHTPQGRAVEIALTTNGSALAHHAQSLKDAGLTRVSVSLDSLDEARFQAMNDTGFPVAKVLGGIDAARQVGLDPVKVNMVVKRGHNDADIIAMARHFHGTGIVLRFIEYMDVGATNGWQMDQVVPSAEIIERINAQMPLDPVTPAYPGETATRWAYRDGGGEIGVISSVTGAFCRSCTRARISTDGKLFTCLFATTGHDLRALMRAGGTDDELADALAGLWRTREDRYSELRSTNTRRRPPAGQRIEMSYIGG</sequence>
<name>A0A6N7EGA6_9MICO</name>
<comment type="similarity">
    <text evidence="12">Belongs to the radical SAM superfamily. MoaA family.</text>
</comment>
<keyword evidence="16" id="KW-1185">Reference proteome</keyword>
<keyword evidence="6 12" id="KW-0408">Iron</keyword>
<comment type="function">
    <text evidence="12">Catalyzes the cyclization of GTP to (8S)-3',8-cyclo-7,8-dihydroguanosine 5'-triphosphate.</text>
</comment>
<feature type="binding site" evidence="12">
    <location>
        <begin position="285"/>
        <end position="287"/>
    </location>
    <ligand>
        <name>GTP</name>
        <dbReference type="ChEBI" id="CHEBI:37565"/>
    </ligand>
</feature>
<evidence type="ECO:0000313" key="16">
    <source>
        <dbReference type="Proteomes" id="UP000437709"/>
    </source>
</evidence>
<dbReference type="SFLD" id="SFLDG01067">
    <property type="entry name" value="SPASM/twitch_domain_containing"/>
    <property type="match status" value="1"/>
</dbReference>
<dbReference type="GO" id="GO:1904047">
    <property type="term" value="F:S-adenosyl-L-methionine binding"/>
    <property type="evidence" value="ECO:0007669"/>
    <property type="project" value="UniProtKB-UniRule"/>
</dbReference>
<evidence type="ECO:0000256" key="11">
    <source>
        <dbReference type="ARBA" id="ARBA00048697"/>
    </source>
</evidence>
<dbReference type="SMART" id="SM00729">
    <property type="entry name" value="Elp3"/>
    <property type="match status" value="1"/>
</dbReference>
<keyword evidence="7 12" id="KW-0411">Iron-sulfur</keyword>
<accession>A0A6N7EGA6</accession>
<dbReference type="EMBL" id="WHPC01000005">
    <property type="protein sequence ID" value="MPV35998.1"/>
    <property type="molecule type" value="Genomic_DNA"/>
</dbReference>
<dbReference type="GO" id="GO:0006777">
    <property type="term" value="P:Mo-molybdopterin cofactor biosynthetic process"/>
    <property type="evidence" value="ECO:0007669"/>
    <property type="project" value="UniProtKB-UniRule"/>
</dbReference>
<dbReference type="SFLD" id="SFLDG01386">
    <property type="entry name" value="main_SPASM_domain-containing"/>
    <property type="match status" value="1"/>
</dbReference>
<feature type="binding site" evidence="12">
    <location>
        <position position="182"/>
    </location>
    <ligand>
        <name>GTP</name>
        <dbReference type="ChEBI" id="CHEBI:37565"/>
    </ligand>
</feature>
<evidence type="ECO:0000256" key="12">
    <source>
        <dbReference type="HAMAP-Rule" id="MF_01225"/>
    </source>
</evidence>
<dbReference type="SUPFAM" id="SSF102114">
    <property type="entry name" value="Radical SAM enzymes"/>
    <property type="match status" value="1"/>
</dbReference>
<comment type="catalytic activity">
    <reaction evidence="11 12">
        <text>GTP + AH2 + S-adenosyl-L-methionine = (8S)-3',8-cyclo-7,8-dihydroguanosine 5'-triphosphate + 5'-deoxyadenosine + L-methionine + A + H(+)</text>
        <dbReference type="Rhea" id="RHEA:49576"/>
        <dbReference type="ChEBI" id="CHEBI:13193"/>
        <dbReference type="ChEBI" id="CHEBI:15378"/>
        <dbReference type="ChEBI" id="CHEBI:17319"/>
        <dbReference type="ChEBI" id="CHEBI:17499"/>
        <dbReference type="ChEBI" id="CHEBI:37565"/>
        <dbReference type="ChEBI" id="CHEBI:57844"/>
        <dbReference type="ChEBI" id="CHEBI:59789"/>
        <dbReference type="ChEBI" id="CHEBI:131766"/>
        <dbReference type="EC" id="4.1.99.22"/>
    </reaction>
</comment>
<evidence type="ECO:0000256" key="13">
    <source>
        <dbReference type="SAM" id="MobiDB-lite"/>
    </source>
</evidence>
<organism evidence="15 16">
    <name type="scientific">Georgenia subflava</name>
    <dbReference type="NCBI Taxonomy" id="1622177"/>
    <lineage>
        <taxon>Bacteria</taxon>
        <taxon>Bacillati</taxon>
        <taxon>Actinomycetota</taxon>
        <taxon>Actinomycetes</taxon>
        <taxon>Micrococcales</taxon>
        <taxon>Bogoriellaceae</taxon>
        <taxon>Georgenia</taxon>
    </lineage>
</organism>
<dbReference type="GO" id="GO:0051539">
    <property type="term" value="F:4 iron, 4 sulfur cluster binding"/>
    <property type="evidence" value="ECO:0007669"/>
    <property type="project" value="UniProtKB-UniRule"/>
</dbReference>
<dbReference type="NCBIfam" id="TIGR02666">
    <property type="entry name" value="moaA"/>
    <property type="match status" value="1"/>
</dbReference>
<feature type="region of interest" description="Disordered" evidence="13">
    <location>
        <begin position="1"/>
        <end position="20"/>
    </location>
</feature>
<dbReference type="RefSeq" id="WP_152193221.1">
    <property type="nucleotide sequence ID" value="NZ_VUKD01000001.1"/>
</dbReference>
<evidence type="ECO:0000256" key="1">
    <source>
        <dbReference type="ARBA" id="ARBA00012167"/>
    </source>
</evidence>
<feature type="binding site" evidence="12">
    <location>
        <position position="280"/>
    </location>
    <ligand>
        <name>[4Fe-4S] cluster</name>
        <dbReference type="ChEBI" id="CHEBI:49883"/>
        <label>2</label>
        <note>4Fe-4S-substrate</note>
    </ligand>
</feature>
<dbReference type="EC" id="4.1.99.22" evidence="1 12"/>
<evidence type="ECO:0000256" key="10">
    <source>
        <dbReference type="ARBA" id="ARBA00023239"/>
    </source>
</evidence>
<comment type="caution">
    <text evidence="15">The sequence shown here is derived from an EMBL/GenBank/DDBJ whole genome shotgun (WGS) entry which is preliminary data.</text>
</comment>
<dbReference type="InterPro" id="IPR058240">
    <property type="entry name" value="rSAM_sf"/>
</dbReference>
<feature type="binding site" evidence="12">
    <location>
        <position position="89"/>
    </location>
    <ligand>
        <name>S-adenosyl-L-methionine</name>
        <dbReference type="ChEBI" id="CHEBI:59789"/>
    </ligand>
</feature>
<reference evidence="15 16" key="1">
    <citation type="submission" date="2019-10" db="EMBL/GenBank/DDBJ databases">
        <title>Georgenia wutianyii sp. nov. and Georgenia yuyongxinii sp. nov. isolated from plateau pika (Ochotona curzoniae) in the Qinghai-Tibet plateau of China.</title>
        <authorList>
            <person name="Tian Z."/>
        </authorList>
    </citation>
    <scope>NUCLEOTIDE SEQUENCE [LARGE SCALE GENOMIC DNA]</scope>
    <source>
        <strain evidence="15 16">JCM 19765</strain>
    </source>
</reference>
<evidence type="ECO:0000256" key="5">
    <source>
        <dbReference type="ARBA" id="ARBA00022741"/>
    </source>
</evidence>
<dbReference type="PANTHER" id="PTHR22960">
    <property type="entry name" value="MOLYBDOPTERIN COFACTOR SYNTHESIS PROTEIN A"/>
    <property type="match status" value="1"/>
</dbReference>
<feature type="binding site" evidence="12">
    <location>
        <position position="45"/>
    </location>
    <ligand>
        <name>[4Fe-4S] cluster</name>
        <dbReference type="ChEBI" id="CHEBI:49883"/>
        <label>1</label>
        <note>4Fe-4S-S-AdoMet</note>
    </ligand>
</feature>
<evidence type="ECO:0000259" key="14">
    <source>
        <dbReference type="PROSITE" id="PS51918"/>
    </source>
</evidence>
<dbReference type="GO" id="GO:0005525">
    <property type="term" value="F:GTP binding"/>
    <property type="evidence" value="ECO:0007669"/>
    <property type="project" value="UniProtKB-UniRule"/>
</dbReference>
<dbReference type="InterPro" id="IPR040064">
    <property type="entry name" value="MoaA-like"/>
</dbReference>
<feature type="binding site" evidence="12">
    <location>
        <position position="42"/>
    </location>
    <ligand>
        <name>[4Fe-4S] cluster</name>
        <dbReference type="ChEBI" id="CHEBI:49883"/>
        <label>1</label>
        <note>4Fe-4S-S-AdoMet</note>
    </ligand>
</feature>
<feature type="binding site" evidence="12">
    <location>
        <position position="216"/>
    </location>
    <ligand>
        <name>S-adenosyl-L-methionine</name>
        <dbReference type="ChEBI" id="CHEBI:59789"/>
    </ligand>
</feature>
<keyword evidence="10 12" id="KW-0456">Lyase</keyword>
<dbReference type="AlphaFoldDB" id="A0A6N7EGA6"/>
<dbReference type="OrthoDB" id="9763993at2"/>
<feature type="binding site" evidence="12">
    <location>
        <position position="85"/>
    </location>
    <ligand>
        <name>GTP</name>
        <dbReference type="ChEBI" id="CHEBI:37565"/>
    </ligand>
</feature>
<keyword evidence="4 12" id="KW-0479">Metal-binding</keyword>
<dbReference type="GO" id="GO:0061799">
    <property type="term" value="F:cyclic pyranopterin monophosphate synthase activity"/>
    <property type="evidence" value="ECO:0007669"/>
    <property type="project" value="TreeGrafter"/>
</dbReference>
<comment type="pathway">
    <text evidence="12">Cofactor biosynthesis; molybdopterin biosynthesis.</text>
</comment>
<evidence type="ECO:0000256" key="3">
    <source>
        <dbReference type="ARBA" id="ARBA00022691"/>
    </source>
</evidence>
<feature type="binding site" evidence="12">
    <location>
        <position position="120"/>
    </location>
    <ligand>
        <name>GTP</name>
        <dbReference type="ChEBI" id="CHEBI:37565"/>
    </ligand>
</feature>
<dbReference type="Proteomes" id="UP000437709">
    <property type="component" value="Unassembled WGS sequence"/>
</dbReference>
<feature type="binding site" evidence="12">
    <location>
        <position position="297"/>
    </location>
    <ligand>
        <name>[4Fe-4S] cluster</name>
        <dbReference type="ChEBI" id="CHEBI:49883"/>
        <label>2</label>
        <note>4Fe-4S-substrate</note>
    </ligand>
</feature>
<evidence type="ECO:0000256" key="2">
    <source>
        <dbReference type="ARBA" id="ARBA00022485"/>
    </source>
</evidence>
<dbReference type="HAMAP" id="MF_01225_B">
    <property type="entry name" value="MoaA_B"/>
    <property type="match status" value="1"/>
</dbReference>
<dbReference type="InterPro" id="IPR006638">
    <property type="entry name" value="Elp3/MiaA/NifB-like_rSAM"/>
</dbReference>
<evidence type="ECO:0000256" key="7">
    <source>
        <dbReference type="ARBA" id="ARBA00023014"/>
    </source>
</evidence>
<keyword evidence="3 12" id="KW-0949">S-adenosyl-L-methionine</keyword>
<dbReference type="PANTHER" id="PTHR22960:SF0">
    <property type="entry name" value="MOLYBDENUM COFACTOR BIOSYNTHESIS PROTEIN 1"/>
    <property type="match status" value="1"/>
</dbReference>
<evidence type="ECO:0000313" key="15">
    <source>
        <dbReference type="EMBL" id="MPV35998.1"/>
    </source>
</evidence>
<evidence type="ECO:0000256" key="8">
    <source>
        <dbReference type="ARBA" id="ARBA00023134"/>
    </source>
</evidence>
<feature type="binding site" evidence="12">
    <location>
        <position position="44"/>
    </location>
    <ligand>
        <name>S-adenosyl-L-methionine</name>
        <dbReference type="ChEBI" id="CHEBI:59789"/>
    </ligand>
</feature>
<dbReference type="InterPro" id="IPR013483">
    <property type="entry name" value="MoaA"/>
</dbReference>
<dbReference type="SFLD" id="SFLDG01383">
    <property type="entry name" value="cyclic_pyranopterin_phosphate"/>
    <property type="match status" value="1"/>
</dbReference>
<keyword evidence="5 12" id="KW-0547">Nucleotide-binding</keyword>
<keyword evidence="2 12" id="KW-0004">4Fe-4S</keyword>
<dbReference type="PROSITE" id="PS51918">
    <property type="entry name" value="RADICAL_SAM"/>
    <property type="match status" value="1"/>
</dbReference>
<dbReference type="GO" id="GO:0046872">
    <property type="term" value="F:metal ion binding"/>
    <property type="evidence" value="ECO:0007669"/>
    <property type="project" value="UniProtKB-KW"/>
</dbReference>
<keyword evidence="8 12" id="KW-0342">GTP-binding</keyword>
<protein>
    <recommendedName>
        <fullName evidence="1 12">GTP 3',8-cyclase</fullName>
        <ecNumber evidence="1 12">4.1.99.22</ecNumber>
    </recommendedName>
    <alternativeName>
        <fullName evidence="12">Molybdenum cofactor biosynthesis protein A</fullName>
    </alternativeName>
</protein>
<dbReference type="GO" id="GO:0061798">
    <property type="term" value="F:GTP 3',8'-cyclase activity"/>
    <property type="evidence" value="ECO:0007669"/>
    <property type="project" value="UniProtKB-UniRule"/>
</dbReference>
<evidence type="ECO:0000256" key="4">
    <source>
        <dbReference type="ARBA" id="ARBA00022723"/>
    </source>
</evidence>
<proteinExistence type="inferred from homology"/>
<feature type="binding site" evidence="12">
    <location>
        <position position="144"/>
    </location>
    <ligand>
        <name>S-adenosyl-L-methionine</name>
        <dbReference type="ChEBI" id="CHEBI:59789"/>
    </ligand>
</feature>
<dbReference type="Pfam" id="PF04055">
    <property type="entry name" value="Radical_SAM"/>
    <property type="match status" value="1"/>
</dbReference>
<dbReference type="InterPro" id="IPR000385">
    <property type="entry name" value="MoaA_NifB_PqqE_Fe-S-bd_CS"/>
</dbReference>
<evidence type="ECO:0000256" key="6">
    <source>
        <dbReference type="ARBA" id="ARBA00023004"/>
    </source>
</evidence>
<dbReference type="Pfam" id="PF06463">
    <property type="entry name" value="Mob_synth_C"/>
    <property type="match status" value="1"/>
</dbReference>
<feature type="binding site" evidence="12">
    <location>
        <position position="283"/>
    </location>
    <ligand>
        <name>[4Fe-4S] cluster</name>
        <dbReference type="ChEBI" id="CHEBI:49883"/>
        <label>2</label>
        <note>4Fe-4S-substrate</note>
    </ligand>
</feature>
<dbReference type="Gene3D" id="3.20.20.70">
    <property type="entry name" value="Aldolase class I"/>
    <property type="match status" value="1"/>
</dbReference>
<feature type="domain" description="Radical SAM core" evidence="14">
    <location>
        <begin position="22"/>
        <end position="246"/>
    </location>
</feature>
<feature type="binding site" evidence="12">
    <location>
        <position position="38"/>
    </location>
    <ligand>
        <name>[4Fe-4S] cluster</name>
        <dbReference type="ChEBI" id="CHEBI:49883"/>
        <label>1</label>
        <note>4Fe-4S-S-AdoMet</note>
    </ligand>
</feature>
<gene>
    <name evidence="12 15" type="primary">moaA</name>
    <name evidence="15" type="ORF">GB881_02860</name>
</gene>
<keyword evidence="9 12" id="KW-0501">Molybdenum cofactor biosynthesis</keyword>
<comment type="cofactor">
    <cofactor evidence="12">
        <name>[4Fe-4S] cluster</name>
        <dbReference type="ChEBI" id="CHEBI:49883"/>
    </cofactor>
    <text evidence="12">Binds 2 [4Fe-4S] clusters. Binds 1 [4Fe-4S] cluster coordinated with 3 cysteines and an exchangeable S-adenosyl-L-methionine and 1 [4Fe-4S] cluster coordinated with 3 cysteines and the GTP-derived substrate.</text>
</comment>
<dbReference type="PROSITE" id="PS01305">
    <property type="entry name" value="MOAA_NIFB_PQQE"/>
    <property type="match status" value="1"/>
</dbReference>
<dbReference type="CDD" id="cd01335">
    <property type="entry name" value="Radical_SAM"/>
    <property type="match status" value="1"/>
</dbReference>
<dbReference type="InterPro" id="IPR010505">
    <property type="entry name" value="MoaA_twitch"/>
</dbReference>
<feature type="binding site" evidence="12">
    <location>
        <position position="31"/>
    </location>
    <ligand>
        <name>GTP</name>
        <dbReference type="ChEBI" id="CHEBI:37565"/>
    </ligand>
</feature>
<dbReference type="CDD" id="cd21117">
    <property type="entry name" value="Twitch_MoaA"/>
    <property type="match status" value="1"/>
</dbReference>
<comment type="subunit">
    <text evidence="12">Monomer and homodimer.</text>
</comment>
<dbReference type="InterPro" id="IPR050105">
    <property type="entry name" value="MoCo_biosynth_MoaA/MoaC"/>
</dbReference>
<dbReference type="SFLD" id="SFLDS00029">
    <property type="entry name" value="Radical_SAM"/>
    <property type="match status" value="1"/>
</dbReference>
<evidence type="ECO:0000256" key="9">
    <source>
        <dbReference type="ARBA" id="ARBA00023150"/>
    </source>
</evidence>
<dbReference type="UniPathway" id="UPA00344"/>
<dbReference type="InterPro" id="IPR013785">
    <property type="entry name" value="Aldolase_TIM"/>
</dbReference>